<dbReference type="PANTHER" id="PTHR22835">
    <property type="entry name" value="ZINC FINGER FYVE DOMAIN CONTAINING PROTEIN"/>
    <property type="match status" value="1"/>
</dbReference>
<dbReference type="InParanoid" id="A0A0P0V5W7"/>
<name>A0A0P0V5W7_ORYSJ</name>
<dbReference type="Proteomes" id="UP000059680">
    <property type="component" value="Chromosome 1"/>
</dbReference>
<reference evidence="2 3" key="3">
    <citation type="journal article" date="2013" name="Rice">
        <title>Improvement of the Oryza sativa Nipponbare reference genome using next generation sequence and optical map data.</title>
        <authorList>
            <person name="Kawahara Y."/>
            <person name="de la Bastide M."/>
            <person name="Hamilton J.P."/>
            <person name="Kanamori H."/>
            <person name="McCombie W.R."/>
            <person name="Ouyang S."/>
            <person name="Schwartz D.C."/>
            <person name="Tanaka T."/>
            <person name="Wu J."/>
            <person name="Zhou S."/>
            <person name="Childs K.L."/>
            <person name="Davidson R.M."/>
            <person name="Lin H."/>
            <person name="Quesada-Ocampo L."/>
            <person name="Vaillancourt B."/>
            <person name="Sakai H."/>
            <person name="Lee S.S."/>
            <person name="Kim J."/>
            <person name="Numa H."/>
            <person name="Itoh T."/>
            <person name="Buell C.R."/>
            <person name="Matsumoto T."/>
        </authorList>
    </citation>
    <scope>NUCLEOTIDE SEQUENCE [LARGE SCALE GENOMIC DNA]</scope>
    <source>
        <strain evidence="3">cv. Nipponbare</strain>
    </source>
</reference>
<keyword evidence="3" id="KW-1185">Reference proteome</keyword>
<reference evidence="3" key="1">
    <citation type="journal article" date="2005" name="Nature">
        <title>The map-based sequence of the rice genome.</title>
        <authorList>
            <consortium name="International rice genome sequencing project (IRGSP)"/>
            <person name="Matsumoto T."/>
            <person name="Wu J."/>
            <person name="Kanamori H."/>
            <person name="Katayose Y."/>
            <person name="Fujisawa M."/>
            <person name="Namiki N."/>
            <person name="Mizuno H."/>
            <person name="Yamamoto K."/>
            <person name="Antonio B.A."/>
            <person name="Baba T."/>
            <person name="Sakata K."/>
            <person name="Nagamura Y."/>
            <person name="Aoki H."/>
            <person name="Arikawa K."/>
            <person name="Arita K."/>
            <person name="Bito T."/>
            <person name="Chiden Y."/>
            <person name="Fujitsuka N."/>
            <person name="Fukunaka R."/>
            <person name="Hamada M."/>
            <person name="Harada C."/>
            <person name="Hayashi A."/>
            <person name="Hijishita S."/>
            <person name="Honda M."/>
            <person name="Hosokawa S."/>
            <person name="Ichikawa Y."/>
            <person name="Idonuma A."/>
            <person name="Iijima M."/>
            <person name="Ikeda M."/>
            <person name="Ikeno M."/>
            <person name="Ito K."/>
            <person name="Ito S."/>
            <person name="Ito T."/>
            <person name="Ito Y."/>
            <person name="Ito Y."/>
            <person name="Iwabuchi A."/>
            <person name="Kamiya K."/>
            <person name="Karasawa W."/>
            <person name="Kurita K."/>
            <person name="Katagiri S."/>
            <person name="Kikuta A."/>
            <person name="Kobayashi H."/>
            <person name="Kobayashi N."/>
            <person name="Machita K."/>
            <person name="Maehara T."/>
            <person name="Masukawa M."/>
            <person name="Mizubayashi T."/>
            <person name="Mukai Y."/>
            <person name="Nagasaki H."/>
            <person name="Nagata Y."/>
            <person name="Naito S."/>
            <person name="Nakashima M."/>
            <person name="Nakama Y."/>
            <person name="Nakamichi Y."/>
            <person name="Nakamura M."/>
            <person name="Meguro A."/>
            <person name="Negishi M."/>
            <person name="Ohta I."/>
            <person name="Ohta T."/>
            <person name="Okamoto M."/>
            <person name="Ono N."/>
            <person name="Saji S."/>
            <person name="Sakaguchi M."/>
            <person name="Sakai K."/>
            <person name="Shibata M."/>
            <person name="Shimokawa T."/>
            <person name="Song J."/>
            <person name="Takazaki Y."/>
            <person name="Terasawa K."/>
            <person name="Tsugane M."/>
            <person name="Tsuji K."/>
            <person name="Ueda S."/>
            <person name="Waki K."/>
            <person name="Yamagata H."/>
            <person name="Yamamoto M."/>
            <person name="Yamamoto S."/>
            <person name="Yamane H."/>
            <person name="Yoshiki S."/>
            <person name="Yoshihara R."/>
            <person name="Yukawa K."/>
            <person name="Zhong H."/>
            <person name="Yano M."/>
            <person name="Yuan Q."/>
            <person name="Ouyang S."/>
            <person name="Liu J."/>
            <person name="Jones K.M."/>
            <person name="Gansberger K."/>
            <person name="Moffat K."/>
            <person name="Hill J."/>
            <person name="Bera J."/>
            <person name="Fadrosh D."/>
            <person name="Jin S."/>
            <person name="Johri S."/>
            <person name="Kim M."/>
            <person name="Overton L."/>
            <person name="Reardon M."/>
            <person name="Tsitrin T."/>
            <person name="Vuong H."/>
            <person name="Weaver B."/>
            <person name="Ciecko A."/>
            <person name="Tallon L."/>
            <person name="Jackson J."/>
            <person name="Pai G."/>
            <person name="Aken S.V."/>
            <person name="Utterback T."/>
            <person name="Reidmuller S."/>
            <person name="Feldblyum T."/>
            <person name="Hsiao J."/>
            <person name="Zismann V."/>
            <person name="Iobst S."/>
            <person name="de Vazeille A.R."/>
            <person name="Buell C.R."/>
            <person name="Ying K."/>
            <person name="Li Y."/>
            <person name="Lu T."/>
            <person name="Huang Y."/>
            <person name="Zhao Q."/>
            <person name="Feng Q."/>
            <person name="Zhang L."/>
            <person name="Zhu J."/>
            <person name="Weng Q."/>
            <person name="Mu J."/>
            <person name="Lu Y."/>
            <person name="Fan D."/>
            <person name="Liu Y."/>
            <person name="Guan J."/>
            <person name="Zhang Y."/>
            <person name="Yu S."/>
            <person name="Liu X."/>
            <person name="Zhang Y."/>
            <person name="Hong G."/>
            <person name="Han B."/>
            <person name="Choisne N."/>
            <person name="Demange N."/>
            <person name="Orjeda G."/>
            <person name="Samain S."/>
            <person name="Cattolico L."/>
            <person name="Pelletier E."/>
            <person name="Couloux A."/>
            <person name="Segurens B."/>
            <person name="Wincker P."/>
            <person name="D'Hont A."/>
            <person name="Scarpelli C."/>
            <person name="Weissenbach J."/>
            <person name="Salanoubat M."/>
            <person name="Quetier F."/>
            <person name="Yu Y."/>
            <person name="Kim H.R."/>
            <person name="Rambo T."/>
            <person name="Currie J."/>
            <person name="Collura K."/>
            <person name="Luo M."/>
            <person name="Yang T."/>
            <person name="Ammiraju J.S.S."/>
            <person name="Engler F."/>
            <person name="Soderlund C."/>
            <person name="Wing R.A."/>
            <person name="Palmer L.E."/>
            <person name="de la Bastide M."/>
            <person name="Spiegel L."/>
            <person name="Nascimento L."/>
            <person name="Zutavern T."/>
            <person name="O'Shaughnessy A."/>
            <person name="Dike S."/>
            <person name="Dedhia N."/>
            <person name="Preston R."/>
            <person name="Balija V."/>
            <person name="McCombie W.R."/>
            <person name="Chow T."/>
            <person name="Chen H."/>
            <person name="Chung M."/>
            <person name="Chen C."/>
            <person name="Shaw J."/>
            <person name="Wu H."/>
            <person name="Hsiao K."/>
            <person name="Chao Y."/>
            <person name="Chu M."/>
            <person name="Cheng C."/>
            <person name="Hour A."/>
            <person name="Lee P."/>
            <person name="Lin S."/>
            <person name="Lin Y."/>
            <person name="Liou J."/>
            <person name="Liu S."/>
            <person name="Hsing Y."/>
            <person name="Raghuvanshi S."/>
            <person name="Mohanty A."/>
            <person name="Bharti A.K."/>
            <person name="Gaur A."/>
            <person name="Gupta V."/>
            <person name="Kumar D."/>
            <person name="Ravi V."/>
            <person name="Vij S."/>
            <person name="Kapur A."/>
            <person name="Khurana P."/>
            <person name="Khurana P."/>
            <person name="Khurana J.P."/>
            <person name="Tyagi A.K."/>
            <person name="Gaikwad K."/>
            <person name="Singh A."/>
            <person name="Dalal V."/>
            <person name="Srivastava S."/>
            <person name="Dixit A."/>
            <person name="Pal A.K."/>
            <person name="Ghazi I.A."/>
            <person name="Yadav M."/>
            <person name="Pandit A."/>
            <person name="Bhargava A."/>
            <person name="Sureshbabu K."/>
            <person name="Batra K."/>
            <person name="Sharma T.R."/>
            <person name="Mohapatra T."/>
            <person name="Singh N.K."/>
            <person name="Messing J."/>
            <person name="Nelson A.B."/>
            <person name="Fuks G."/>
            <person name="Kavchok S."/>
            <person name="Keizer G."/>
            <person name="Linton E."/>
            <person name="Llaca V."/>
            <person name="Song R."/>
            <person name="Tanyolac B."/>
            <person name="Young S."/>
            <person name="Ho-Il K."/>
            <person name="Hahn J.H."/>
            <person name="Sangsakoo G."/>
            <person name="Vanavichit A."/>
            <person name="de Mattos Luiz.A.T."/>
            <person name="Zimmer P.D."/>
            <person name="Malone G."/>
            <person name="Dellagostin O."/>
            <person name="de Oliveira A.C."/>
            <person name="Bevan M."/>
            <person name="Bancroft I."/>
            <person name="Minx P."/>
            <person name="Cordum H."/>
            <person name="Wilson R."/>
            <person name="Cheng Z."/>
            <person name="Jin W."/>
            <person name="Jiang J."/>
            <person name="Leong S.A."/>
            <person name="Iwama H."/>
            <person name="Gojobori T."/>
            <person name="Itoh T."/>
            <person name="Niimura Y."/>
            <person name="Fujii Y."/>
            <person name="Habara T."/>
            <person name="Sakai H."/>
            <person name="Sato Y."/>
            <person name="Wilson G."/>
            <person name="Kumar K."/>
            <person name="McCouch S."/>
            <person name="Juretic N."/>
            <person name="Hoen D."/>
            <person name="Wright S."/>
            <person name="Bruskiewich R."/>
            <person name="Bureau T."/>
            <person name="Miyao A."/>
            <person name="Hirochika H."/>
            <person name="Nishikawa T."/>
            <person name="Kadowaki K."/>
            <person name="Sugiura M."/>
            <person name="Burr B."/>
            <person name="Sasaki T."/>
        </authorList>
    </citation>
    <scope>NUCLEOTIDE SEQUENCE [LARGE SCALE GENOMIC DNA]</scope>
    <source>
        <strain evidence="3">cv. Nipponbare</strain>
    </source>
</reference>
<evidence type="ECO:0000256" key="1">
    <source>
        <dbReference type="ARBA" id="ARBA00008668"/>
    </source>
</evidence>
<dbReference type="AlphaFoldDB" id="A0A0P0V5W7"/>
<dbReference type="OMA" id="QMELHLL"/>
<protein>
    <submittedName>
        <fullName evidence="2">Os01g0650100 protein</fullName>
    </submittedName>
</protein>
<feature type="non-terminal residue" evidence="2">
    <location>
        <position position="1"/>
    </location>
</feature>
<proteinExistence type="inferred from homology"/>
<sequence>LMDELENLRKLHPDVAIIYADYYGAAMGIFFSPEQFGIENPLAACCGGGGPYGVSETARCGHGEYKVCDDPQLYGSWDDYHPSEAVFKAIAIGLLRGSYTQAPLACPQITELGSSVEYKVLYDL</sequence>
<dbReference type="PaxDb" id="39947-A0A0P0V5W7"/>
<comment type="similarity">
    <text evidence="1">Belongs to the 'GDSL' lipolytic enzyme family.</text>
</comment>
<accession>A0A0P0V5W7</accession>
<dbReference type="PANTHER" id="PTHR22835:SF663">
    <property type="entry name" value="LIPASE-LIKE"/>
    <property type="match status" value="1"/>
</dbReference>
<organism evidence="2 3">
    <name type="scientific">Oryza sativa subsp. japonica</name>
    <name type="common">Rice</name>
    <dbReference type="NCBI Taxonomy" id="39947"/>
    <lineage>
        <taxon>Eukaryota</taxon>
        <taxon>Viridiplantae</taxon>
        <taxon>Streptophyta</taxon>
        <taxon>Embryophyta</taxon>
        <taxon>Tracheophyta</taxon>
        <taxon>Spermatophyta</taxon>
        <taxon>Magnoliopsida</taxon>
        <taxon>Liliopsida</taxon>
        <taxon>Poales</taxon>
        <taxon>Poaceae</taxon>
        <taxon>BOP clade</taxon>
        <taxon>Oryzoideae</taxon>
        <taxon>Oryzeae</taxon>
        <taxon>Oryzinae</taxon>
        <taxon>Oryza</taxon>
        <taxon>Oryza sativa</taxon>
    </lineage>
</organism>
<gene>
    <name evidence="2" type="ordered locus">Os01g0650100</name>
    <name evidence="2" type="ORF">OSNPB_010650100</name>
</gene>
<dbReference type="FunCoup" id="A0A0P0V5W7">
    <property type="interactions" value="32"/>
</dbReference>
<dbReference type="InterPro" id="IPR036514">
    <property type="entry name" value="SGNH_hydro_sf"/>
</dbReference>
<dbReference type="Gene3D" id="3.40.50.1110">
    <property type="entry name" value="SGNH hydrolase"/>
    <property type="match status" value="1"/>
</dbReference>
<reference evidence="2 3" key="2">
    <citation type="journal article" date="2013" name="Plant Cell Physiol.">
        <title>Rice Annotation Project Database (RAP-DB): an integrative and interactive database for rice genomics.</title>
        <authorList>
            <person name="Sakai H."/>
            <person name="Lee S.S."/>
            <person name="Tanaka T."/>
            <person name="Numa H."/>
            <person name="Kim J."/>
            <person name="Kawahara Y."/>
            <person name="Wakimoto H."/>
            <person name="Yang C.C."/>
            <person name="Iwamoto M."/>
            <person name="Abe T."/>
            <person name="Yamada Y."/>
            <person name="Muto A."/>
            <person name="Inokuchi H."/>
            <person name="Ikemura T."/>
            <person name="Matsumoto T."/>
            <person name="Sasaki T."/>
            <person name="Itoh T."/>
        </authorList>
    </citation>
    <scope>NUCLEOTIDE SEQUENCE [LARGE SCALE GENOMIC DNA]</scope>
    <source>
        <strain evidence="3">cv. Nipponbare</strain>
    </source>
</reference>
<dbReference type="Gramene" id="Os01t0650100-01">
    <property type="protein sequence ID" value="Os01t0650100-01"/>
    <property type="gene ID" value="Os01g0650100"/>
</dbReference>
<evidence type="ECO:0000313" key="2">
    <source>
        <dbReference type="EMBL" id="BAS73437.1"/>
    </source>
</evidence>
<evidence type="ECO:0000313" key="3">
    <source>
        <dbReference type="Proteomes" id="UP000059680"/>
    </source>
</evidence>
<dbReference type="STRING" id="39947.A0A0P0V5W7"/>
<dbReference type="EMBL" id="AP014957">
    <property type="protein sequence ID" value="BAS73437.1"/>
    <property type="molecule type" value="Genomic_DNA"/>
</dbReference>